<comment type="caution">
    <text evidence="2">The sequence shown here is derived from an EMBL/GenBank/DDBJ whole genome shotgun (WGS) entry which is preliminary data.</text>
</comment>
<gene>
    <name evidence="2" type="ORF">CR201_G0021708</name>
</gene>
<dbReference type="EMBL" id="NDHI03003429">
    <property type="protein sequence ID" value="PNJ53686.1"/>
    <property type="molecule type" value="Genomic_DNA"/>
</dbReference>
<feature type="compositionally biased region" description="Acidic residues" evidence="1">
    <location>
        <begin position="86"/>
        <end position="103"/>
    </location>
</feature>
<accession>A0A2J8V843</accession>
<reference evidence="2" key="1">
    <citation type="submission" date="2017-12" db="EMBL/GenBank/DDBJ databases">
        <title>High-resolution comparative analysis of great ape genomes.</title>
        <authorList>
            <person name="Pollen A."/>
            <person name="Hastie A."/>
            <person name="Hormozdiari F."/>
            <person name="Dougherty M."/>
            <person name="Liu R."/>
            <person name="Chaisson M."/>
            <person name="Hoppe E."/>
            <person name="Hill C."/>
            <person name="Pang A."/>
            <person name="Hillier L."/>
            <person name="Baker C."/>
            <person name="Armstrong J."/>
            <person name="Shendure J."/>
            <person name="Paten B."/>
            <person name="Wilson R."/>
            <person name="Chao H."/>
            <person name="Schneider V."/>
            <person name="Ventura M."/>
            <person name="Kronenberg Z."/>
            <person name="Murali S."/>
            <person name="Gordon D."/>
            <person name="Cantsilieris S."/>
            <person name="Munson K."/>
            <person name="Nelson B."/>
            <person name="Raja A."/>
            <person name="Underwood J."/>
            <person name="Diekhans M."/>
            <person name="Fiddes I."/>
            <person name="Haussler D."/>
            <person name="Eichler E."/>
        </authorList>
    </citation>
    <scope>NUCLEOTIDE SEQUENCE [LARGE SCALE GENOMIC DNA]</scope>
    <source>
        <strain evidence="2">Susie</strain>
    </source>
</reference>
<feature type="region of interest" description="Disordered" evidence="1">
    <location>
        <begin position="1"/>
        <end position="104"/>
    </location>
</feature>
<dbReference type="AlphaFoldDB" id="A0A2J8V843"/>
<organism evidence="2">
    <name type="scientific">Pongo abelii</name>
    <name type="common">Sumatran orangutan</name>
    <name type="synonym">Pongo pygmaeus abelii</name>
    <dbReference type="NCBI Taxonomy" id="9601"/>
    <lineage>
        <taxon>Eukaryota</taxon>
        <taxon>Metazoa</taxon>
        <taxon>Chordata</taxon>
        <taxon>Craniata</taxon>
        <taxon>Vertebrata</taxon>
        <taxon>Euteleostomi</taxon>
        <taxon>Mammalia</taxon>
        <taxon>Eutheria</taxon>
        <taxon>Euarchontoglires</taxon>
        <taxon>Primates</taxon>
        <taxon>Haplorrhini</taxon>
        <taxon>Catarrhini</taxon>
        <taxon>Hominidae</taxon>
        <taxon>Pongo</taxon>
    </lineage>
</organism>
<evidence type="ECO:0000256" key="1">
    <source>
        <dbReference type="SAM" id="MobiDB-lite"/>
    </source>
</evidence>
<protein>
    <submittedName>
        <fullName evidence="2">SHCBP1L isoform 6</fullName>
    </submittedName>
</protein>
<sequence>MASGSKASVPADSFRTISPDRRGEKATSAVPGDAAAATTLKGTAIPVRSVVASPRQVKGKAGRETARLRLQHLPAAQAEHPGEAAAAEEEEPLLPVPEDEEEAQPLPPVCVSRMRGMWRDEKVSLYCDEVLQDCKTGFLQLVRVDSNSRPQVICPPRPPKVLGLQGQKMLMKLWVNTYQKN</sequence>
<proteinExistence type="predicted"/>
<feature type="compositionally biased region" description="Low complexity" evidence="1">
    <location>
        <begin position="74"/>
        <end position="85"/>
    </location>
</feature>
<name>A0A2J8V843_PONAB</name>
<evidence type="ECO:0000313" key="2">
    <source>
        <dbReference type="EMBL" id="PNJ53686.1"/>
    </source>
</evidence>